<dbReference type="GO" id="GO:0016787">
    <property type="term" value="F:hydrolase activity"/>
    <property type="evidence" value="ECO:0007669"/>
    <property type="project" value="UniProtKB-KW"/>
</dbReference>
<dbReference type="SUPFAM" id="SSF53933">
    <property type="entry name" value="Microbial ribonucleases"/>
    <property type="match status" value="1"/>
</dbReference>
<dbReference type="Gene3D" id="3.10.450.30">
    <property type="entry name" value="Microbial ribonucleases"/>
    <property type="match status" value="1"/>
</dbReference>
<keyword evidence="3" id="KW-0732">Signal</keyword>
<dbReference type="InterPro" id="IPR000026">
    <property type="entry name" value="N1-like"/>
</dbReference>
<dbReference type="GO" id="GO:0003723">
    <property type="term" value="F:RNA binding"/>
    <property type="evidence" value="ECO:0007669"/>
    <property type="project" value="InterPro"/>
</dbReference>
<proteinExistence type="predicted"/>
<feature type="chain" id="PRO_5011527705" evidence="3">
    <location>
        <begin position="35"/>
        <end position="146"/>
    </location>
</feature>
<dbReference type="InterPro" id="IPR016191">
    <property type="entry name" value="Ribonuclease/ribotoxin"/>
</dbReference>
<protein>
    <submittedName>
        <fullName evidence="4">Ribonuclease T1</fullName>
    </submittedName>
</protein>
<keyword evidence="2" id="KW-0378">Hydrolase</keyword>
<accession>A0A1I6PP20</accession>
<dbReference type="GO" id="GO:0004521">
    <property type="term" value="F:RNA endonuclease activity"/>
    <property type="evidence" value="ECO:0007669"/>
    <property type="project" value="InterPro"/>
</dbReference>
<dbReference type="STRING" id="1176198.SAMN05444716_101635"/>
<dbReference type="AlphaFoldDB" id="A0A1I6PP20"/>
<evidence type="ECO:0000313" key="5">
    <source>
        <dbReference type="Proteomes" id="UP000198873"/>
    </source>
</evidence>
<dbReference type="Pfam" id="PF00545">
    <property type="entry name" value="Ribonuclease"/>
    <property type="match status" value="1"/>
</dbReference>
<evidence type="ECO:0000256" key="1">
    <source>
        <dbReference type="ARBA" id="ARBA00022722"/>
    </source>
</evidence>
<evidence type="ECO:0000256" key="2">
    <source>
        <dbReference type="ARBA" id="ARBA00022801"/>
    </source>
</evidence>
<dbReference type="EMBL" id="FPAB01000001">
    <property type="protein sequence ID" value="SFS41941.1"/>
    <property type="molecule type" value="Genomic_DNA"/>
</dbReference>
<sequence length="146" mass="15360">MGMNLISRIVRTGAMGALATGLLLGGGTTATASAAPSPTPPTVTATDVAPTAVGNVCYSALPAQAYDTLGLIARGGPYPFPQDGTTFYNREGLLPSRATGYYKEYTVITPGSDTRGARRIVTGDSYREDYYTADHYASFRLINYGC</sequence>
<feature type="signal peptide" evidence="3">
    <location>
        <begin position="1"/>
        <end position="34"/>
    </location>
</feature>
<evidence type="ECO:0000256" key="3">
    <source>
        <dbReference type="SAM" id="SignalP"/>
    </source>
</evidence>
<organism evidence="4 5">
    <name type="scientific">Streptomyces harbinensis</name>
    <dbReference type="NCBI Taxonomy" id="1176198"/>
    <lineage>
        <taxon>Bacteria</taxon>
        <taxon>Bacillati</taxon>
        <taxon>Actinomycetota</taxon>
        <taxon>Actinomycetes</taxon>
        <taxon>Kitasatosporales</taxon>
        <taxon>Streptomycetaceae</taxon>
        <taxon>Streptomyces</taxon>
    </lineage>
</organism>
<dbReference type="Proteomes" id="UP000198873">
    <property type="component" value="Unassembled WGS sequence"/>
</dbReference>
<reference evidence="5" key="1">
    <citation type="submission" date="2016-10" db="EMBL/GenBank/DDBJ databases">
        <authorList>
            <person name="Varghese N."/>
            <person name="Submissions S."/>
        </authorList>
    </citation>
    <scope>NUCLEOTIDE SEQUENCE [LARGE SCALE GENOMIC DNA]</scope>
    <source>
        <strain evidence="5">CGMCC 4.7047</strain>
    </source>
</reference>
<evidence type="ECO:0000313" key="4">
    <source>
        <dbReference type="EMBL" id="SFS41941.1"/>
    </source>
</evidence>
<gene>
    <name evidence="4" type="ORF">SAMN05444716_101635</name>
</gene>
<name>A0A1I6PP20_9ACTN</name>
<keyword evidence="1" id="KW-0540">Nuclease</keyword>
<keyword evidence="5" id="KW-1185">Reference proteome</keyword>